<dbReference type="Proteomes" id="UP000054558">
    <property type="component" value="Unassembled WGS sequence"/>
</dbReference>
<evidence type="ECO:0000256" key="2">
    <source>
        <dbReference type="PROSITE-ProRule" id="PRU00035"/>
    </source>
</evidence>
<evidence type="ECO:0000313" key="5">
    <source>
        <dbReference type="EMBL" id="GAQ87493.1"/>
    </source>
</evidence>
<evidence type="ECO:0000259" key="4">
    <source>
        <dbReference type="PROSITE" id="PS50014"/>
    </source>
</evidence>
<evidence type="ECO:0000256" key="3">
    <source>
        <dbReference type="SAM" id="MobiDB-lite"/>
    </source>
</evidence>
<feature type="region of interest" description="Disordered" evidence="3">
    <location>
        <begin position="890"/>
        <end position="914"/>
    </location>
</feature>
<dbReference type="EMBL" id="DF237306">
    <property type="protein sequence ID" value="GAQ87493.1"/>
    <property type="molecule type" value="Genomic_DNA"/>
</dbReference>
<organism evidence="5 6">
    <name type="scientific">Klebsormidium nitens</name>
    <name type="common">Green alga</name>
    <name type="synonym">Ulothrix nitens</name>
    <dbReference type="NCBI Taxonomy" id="105231"/>
    <lineage>
        <taxon>Eukaryota</taxon>
        <taxon>Viridiplantae</taxon>
        <taxon>Streptophyta</taxon>
        <taxon>Klebsormidiophyceae</taxon>
        <taxon>Klebsormidiales</taxon>
        <taxon>Klebsormidiaceae</taxon>
        <taxon>Klebsormidium</taxon>
    </lineage>
</organism>
<feature type="region of interest" description="Disordered" evidence="3">
    <location>
        <begin position="953"/>
        <end position="1038"/>
    </location>
</feature>
<feature type="compositionally biased region" description="Basic and acidic residues" evidence="3">
    <location>
        <begin position="133"/>
        <end position="145"/>
    </location>
</feature>
<feature type="compositionally biased region" description="Basic and acidic residues" evidence="3">
    <location>
        <begin position="752"/>
        <end position="767"/>
    </location>
</feature>
<feature type="compositionally biased region" description="Basic and acidic residues" evidence="3">
    <location>
        <begin position="427"/>
        <end position="436"/>
    </location>
</feature>
<dbReference type="Gene3D" id="1.20.920.10">
    <property type="entry name" value="Bromodomain-like"/>
    <property type="match status" value="1"/>
</dbReference>
<feature type="region of interest" description="Disordered" evidence="3">
    <location>
        <begin position="133"/>
        <end position="169"/>
    </location>
</feature>
<sequence length="1086" mass="115729">MDKEQRNVEQKRKIRREAIWKKIHTTVHKRLVSDRMNSWYFAEPVDPEALNIPTYFDVIKQPMDLGTVGRNLKTRQYTGFEQYASAVRLTFCNAMTFIGPTNNVYKAGACLLRDFDEGLWPRVQEDISAEKALTETEDRKAEEAGKQATSMRAGKVDRGAKSRAESASPKLLDVDVEPQELWQDLQRLKSLYLDQLTKLGGHVSSELTRIEEQELSGPRGYLKECRSFAATARTVLQAPDAYTALVLKECVFPNGLAFFEQRVAGFLLAWEKSAKSTEVLKQKSTAAAASPSSLSSQPSPSTTPSAALMPPPANPLPIPQLPPLPPQVVSLIQGLGSQQLHTHITKLKERLEHEERCQGSKAVGSNEDKLWRMGLLRQQIDFCRQRANELSDGAGDNRSPPAGVRKLAVDRGDVSGVAPPQSGGVPRSERRVLERSNKRKLPFSGPEEEGEVVAFTAGGTGASGGDAAVAPLIERVPPEKKTETSDEEFRAMLGTLLIQAGELQKAAAQSTAAAASPSSLSSQPSPSTPPSAALVPLPAKPLPTPQLQPLPPLPPQVVSHVQGLGAQQLHTHVTKLEERLEHEGRPQGSKAAGTNVDKVRRMSLLRQQIDYCRQRANELAEGADDTPSPTAAVRKLAVDRGDVSGVAPPQSGGVPRSLRGVLERSNKRKLLFSGPEEEGEVVASTAGGTGASGGDAAVAPSIEKFLPETKSWSDEDFRAILGTLLAQADELQKMATQTSSVQKTAPISSAEISERRLETRQPKKDSTPELSSTPLASFSQRAPGLGLAQSKPVAGAGGSDVIAEPRNPQKSSSVRKASAATLPAVAEWCYEGRNKKMSGPYPLDLLMIGLDGGKLKPHLQVYKKKRGGFWPPVRLQDLLDGTVDLEAMEEHKGKGEAEAGGGDPPPHGGRSLALAGVDASGLTGSVRTGLNRVGNGVGNGVEGAAANGVEQTFGRKSAKKRLKEASRVTESLLEGSNVHGGDAERSPGNGAEPGENFFGVSGNRASTAAAAGEDVTEASRTRAQGTGSKLEGSAQEGAVGGADTALSVQATNEAAGGLIEWRVKRKLRARGLSAAGWQIGKALWES</sequence>
<dbReference type="InterPro" id="IPR001487">
    <property type="entry name" value="Bromodomain"/>
</dbReference>
<dbReference type="InterPro" id="IPR036427">
    <property type="entry name" value="Bromodomain-like_sf"/>
</dbReference>
<feature type="compositionally biased region" description="Basic and acidic residues" evidence="3">
    <location>
        <begin position="154"/>
        <end position="164"/>
    </location>
</feature>
<dbReference type="Pfam" id="PF00439">
    <property type="entry name" value="Bromodomain"/>
    <property type="match status" value="1"/>
</dbReference>
<feature type="compositionally biased region" description="Polar residues" evidence="3">
    <location>
        <begin position="768"/>
        <end position="780"/>
    </location>
</feature>
<dbReference type="PRINTS" id="PR00503">
    <property type="entry name" value="BROMODOMAIN"/>
</dbReference>
<protein>
    <recommendedName>
        <fullName evidence="4">Bromo domain-containing protein</fullName>
    </recommendedName>
</protein>
<feature type="compositionally biased region" description="Pro residues" evidence="3">
    <location>
        <begin position="538"/>
        <end position="547"/>
    </location>
</feature>
<dbReference type="PROSITE" id="PS50014">
    <property type="entry name" value="BROMODOMAIN_2"/>
    <property type="match status" value="1"/>
</dbReference>
<evidence type="ECO:0000256" key="1">
    <source>
        <dbReference type="ARBA" id="ARBA00023117"/>
    </source>
</evidence>
<reference evidence="5 6" key="1">
    <citation type="journal article" date="2014" name="Nat. Commun.">
        <title>Klebsormidium flaccidum genome reveals primary factors for plant terrestrial adaptation.</title>
        <authorList>
            <person name="Hori K."/>
            <person name="Maruyama F."/>
            <person name="Fujisawa T."/>
            <person name="Togashi T."/>
            <person name="Yamamoto N."/>
            <person name="Seo M."/>
            <person name="Sato S."/>
            <person name="Yamada T."/>
            <person name="Mori H."/>
            <person name="Tajima N."/>
            <person name="Moriyama T."/>
            <person name="Ikeuchi M."/>
            <person name="Watanabe M."/>
            <person name="Wada H."/>
            <person name="Kobayashi K."/>
            <person name="Saito M."/>
            <person name="Masuda T."/>
            <person name="Sasaki-Sekimoto Y."/>
            <person name="Mashiguchi K."/>
            <person name="Awai K."/>
            <person name="Shimojima M."/>
            <person name="Masuda S."/>
            <person name="Iwai M."/>
            <person name="Nobusawa T."/>
            <person name="Narise T."/>
            <person name="Kondo S."/>
            <person name="Saito H."/>
            <person name="Sato R."/>
            <person name="Murakawa M."/>
            <person name="Ihara Y."/>
            <person name="Oshima-Yamada Y."/>
            <person name="Ohtaka K."/>
            <person name="Satoh M."/>
            <person name="Sonobe K."/>
            <person name="Ishii M."/>
            <person name="Ohtani R."/>
            <person name="Kanamori-Sato M."/>
            <person name="Honoki R."/>
            <person name="Miyazaki D."/>
            <person name="Mochizuki H."/>
            <person name="Umetsu J."/>
            <person name="Higashi K."/>
            <person name="Shibata D."/>
            <person name="Kamiya Y."/>
            <person name="Sato N."/>
            <person name="Nakamura Y."/>
            <person name="Tabata S."/>
            <person name="Ida S."/>
            <person name="Kurokawa K."/>
            <person name="Ohta H."/>
        </authorList>
    </citation>
    <scope>NUCLEOTIDE SEQUENCE [LARGE SCALE GENOMIC DNA]</scope>
    <source>
        <strain evidence="5 6">NIES-2285</strain>
    </source>
</reference>
<feature type="compositionally biased region" description="Polar residues" evidence="3">
    <location>
        <begin position="736"/>
        <end position="751"/>
    </location>
</feature>
<keyword evidence="6" id="KW-1185">Reference proteome</keyword>
<feature type="region of interest" description="Disordered" evidence="3">
    <location>
        <begin position="672"/>
        <end position="695"/>
    </location>
</feature>
<dbReference type="PANTHER" id="PTHR45926">
    <property type="entry name" value="OSJNBA0053K19.4 PROTEIN"/>
    <property type="match status" value="1"/>
</dbReference>
<gene>
    <name evidence="5" type="ORF">KFL_003570020</name>
</gene>
<feature type="compositionally biased region" description="Pro residues" evidence="3">
    <location>
        <begin position="309"/>
        <end position="321"/>
    </location>
</feature>
<feature type="region of interest" description="Disordered" evidence="3">
    <location>
        <begin position="412"/>
        <end position="449"/>
    </location>
</feature>
<feature type="region of interest" description="Disordered" evidence="3">
    <location>
        <begin position="285"/>
        <end position="321"/>
    </location>
</feature>
<feature type="compositionally biased region" description="Low complexity" evidence="3">
    <location>
        <begin position="514"/>
        <end position="537"/>
    </location>
</feature>
<keyword evidence="1 2" id="KW-0103">Bromodomain</keyword>
<feature type="region of interest" description="Disordered" evidence="3">
    <location>
        <begin position="736"/>
        <end position="817"/>
    </location>
</feature>
<feature type="region of interest" description="Disordered" evidence="3">
    <location>
        <begin position="514"/>
        <end position="547"/>
    </location>
</feature>
<name>A0A1Y1IAA1_KLENI</name>
<proteinExistence type="predicted"/>
<feature type="compositionally biased region" description="Low complexity" evidence="3">
    <location>
        <begin position="285"/>
        <end position="308"/>
    </location>
</feature>
<feature type="domain" description="Bromo" evidence="4">
    <location>
        <begin position="33"/>
        <end position="105"/>
    </location>
</feature>
<dbReference type="SUPFAM" id="SSF47370">
    <property type="entry name" value="Bromodomain"/>
    <property type="match status" value="1"/>
</dbReference>
<dbReference type="STRING" id="105231.A0A1Y1IAA1"/>
<evidence type="ECO:0000313" key="6">
    <source>
        <dbReference type="Proteomes" id="UP000054558"/>
    </source>
</evidence>
<dbReference type="OrthoDB" id="21449at2759"/>
<dbReference type="SMART" id="SM00297">
    <property type="entry name" value="BROMO"/>
    <property type="match status" value="1"/>
</dbReference>
<accession>A0A1Y1IAA1</accession>
<dbReference type="AlphaFoldDB" id="A0A1Y1IAA1"/>